<name>A0A7J6DYE8_CANSA</name>
<dbReference type="Proteomes" id="UP000583929">
    <property type="component" value="Unassembled WGS sequence"/>
</dbReference>
<gene>
    <name evidence="2" type="ORF">G4B88_005260</name>
</gene>
<proteinExistence type="predicted"/>
<evidence type="ECO:0000313" key="2">
    <source>
        <dbReference type="EMBL" id="KAF4351162.1"/>
    </source>
</evidence>
<keyword evidence="3" id="KW-1185">Reference proteome</keyword>
<comment type="caution">
    <text evidence="2">The sequence shown here is derived from an EMBL/GenBank/DDBJ whole genome shotgun (WGS) entry which is preliminary data.</text>
</comment>
<organism evidence="2 3">
    <name type="scientific">Cannabis sativa</name>
    <name type="common">Hemp</name>
    <name type="synonym">Marijuana</name>
    <dbReference type="NCBI Taxonomy" id="3483"/>
    <lineage>
        <taxon>Eukaryota</taxon>
        <taxon>Viridiplantae</taxon>
        <taxon>Streptophyta</taxon>
        <taxon>Embryophyta</taxon>
        <taxon>Tracheophyta</taxon>
        <taxon>Spermatophyta</taxon>
        <taxon>Magnoliopsida</taxon>
        <taxon>eudicotyledons</taxon>
        <taxon>Gunneridae</taxon>
        <taxon>Pentapetalae</taxon>
        <taxon>rosids</taxon>
        <taxon>fabids</taxon>
        <taxon>Rosales</taxon>
        <taxon>Cannabaceae</taxon>
        <taxon>Cannabis</taxon>
    </lineage>
</organism>
<sequence length="183" mass="20709">MPWPSWLTPTEVKFDRSPFWVRLSGIPPFYWNKTNLEELAARLGSSKRGLLWITPLNNNGKFVIRLRWLTIGKLGNLGDNCQGRGVGDICPFEDTATLVIRKAPACNLLMEPKFDQQERDADLSMQQTQGKEVEVGSGSQTNTGPSDRHQDHNKLKVPKHVIRDHKSLFSTHDCIGLDWTGQN</sequence>
<protein>
    <recommendedName>
        <fullName evidence="4">DUF4283 domain-containing protein</fullName>
    </recommendedName>
</protein>
<reference evidence="2 3" key="1">
    <citation type="journal article" date="2020" name="bioRxiv">
        <title>Sequence and annotation of 42 cannabis genomes reveals extensive copy number variation in cannabinoid synthesis and pathogen resistance genes.</title>
        <authorList>
            <person name="Mckernan K.J."/>
            <person name="Helbert Y."/>
            <person name="Kane L.T."/>
            <person name="Ebling H."/>
            <person name="Zhang L."/>
            <person name="Liu B."/>
            <person name="Eaton Z."/>
            <person name="Mclaughlin S."/>
            <person name="Kingan S."/>
            <person name="Baybayan P."/>
            <person name="Concepcion G."/>
            <person name="Jordan M."/>
            <person name="Riva A."/>
            <person name="Barbazuk W."/>
            <person name="Harkins T."/>
        </authorList>
    </citation>
    <scope>NUCLEOTIDE SEQUENCE [LARGE SCALE GENOMIC DNA]</scope>
    <source>
        <strain evidence="3">cv. Jamaican Lion 4</strain>
        <tissue evidence="2">Leaf</tissue>
    </source>
</reference>
<dbReference type="AlphaFoldDB" id="A0A7J6DYE8"/>
<evidence type="ECO:0000256" key="1">
    <source>
        <dbReference type="SAM" id="MobiDB-lite"/>
    </source>
</evidence>
<accession>A0A7J6DYE8</accession>
<feature type="region of interest" description="Disordered" evidence="1">
    <location>
        <begin position="117"/>
        <end position="153"/>
    </location>
</feature>
<evidence type="ECO:0008006" key="4">
    <source>
        <dbReference type="Google" id="ProtNLM"/>
    </source>
</evidence>
<dbReference type="EMBL" id="JAATIQ010000567">
    <property type="protein sequence ID" value="KAF4351162.1"/>
    <property type="molecule type" value="Genomic_DNA"/>
</dbReference>
<evidence type="ECO:0000313" key="3">
    <source>
        <dbReference type="Proteomes" id="UP000583929"/>
    </source>
</evidence>